<feature type="transmembrane region" description="Helical" evidence="6">
    <location>
        <begin position="18"/>
        <end position="45"/>
    </location>
</feature>
<proteinExistence type="predicted"/>
<feature type="transmembrane region" description="Helical" evidence="6">
    <location>
        <begin position="82"/>
        <end position="104"/>
    </location>
</feature>
<name>A0ABS7PHR5_9SPHN</name>
<evidence type="ECO:0000256" key="1">
    <source>
        <dbReference type="ARBA" id="ARBA00004651"/>
    </source>
</evidence>
<evidence type="ECO:0000256" key="5">
    <source>
        <dbReference type="ARBA" id="ARBA00023136"/>
    </source>
</evidence>
<evidence type="ECO:0000256" key="4">
    <source>
        <dbReference type="ARBA" id="ARBA00022989"/>
    </source>
</evidence>
<dbReference type="PANTHER" id="PTHR30485">
    <property type="entry name" value="NI/FE-HYDROGENASE 1 B-TYPE CYTOCHROME SUBUNIT"/>
    <property type="match status" value="1"/>
</dbReference>
<keyword evidence="3 6" id="KW-0812">Transmembrane</keyword>
<evidence type="ECO:0000256" key="6">
    <source>
        <dbReference type="SAM" id="Phobius"/>
    </source>
</evidence>
<keyword evidence="5 6" id="KW-0472">Membrane</keyword>
<evidence type="ECO:0000256" key="3">
    <source>
        <dbReference type="ARBA" id="ARBA00022692"/>
    </source>
</evidence>
<evidence type="ECO:0000256" key="2">
    <source>
        <dbReference type="ARBA" id="ARBA00022475"/>
    </source>
</evidence>
<organism evidence="8 9">
    <name type="scientific">Sphingomonas colocasiae</name>
    <dbReference type="NCBI Taxonomy" id="1848973"/>
    <lineage>
        <taxon>Bacteria</taxon>
        <taxon>Pseudomonadati</taxon>
        <taxon>Pseudomonadota</taxon>
        <taxon>Alphaproteobacteria</taxon>
        <taxon>Sphingomonadales</taxon>
        <taxon>Sphingomonadaceae</taxon>
        <taxon>Sphingomonas</taxon>
    </lineage>
</organism>
<dbReference type="InterPro" id="IPR051542">
    <property type="entry name" value="Hydrogenase_cytochrome"/>
</dbReference>
<dbReference type="InterPro" id="IPR011577">
    <property type="entry name" value="Cyt_b561_bac/Ni-Hgenase"/>
</dbReference>
<keyword evidence="2" id="KW-1003">Cell membrane</keyword>
<feature type="domain" description="Cytochrome b561 bacterial/Ni-hydrogenase" evidence="7">
    <location>
        <begin position="15"/>
        <end position="225"/>
    </location>
</feature>
<dbReference type="InterPro" id="IPR016174">
    <property type="entry name" value="Di-haem_cyt_TM"/>
</dbReference>
<accession>A0ABS7PHR5</accession>
<evidence type="ECO:0000313" key="8">
    <source>
        <dbReference type="EMBL" id="MBY8820840.1"/>
    </source>
</evidence>
<sequence length="234" mass="25838">MGTPLQHPRARGGKRHTLLVRVAHWINMFAFFGLLASGIGILVAFPELHWGETGYPGKTPWVSLGMEANFDHTAWGRNVHFLSAWALVANGLVYLLSGLIGGHFRTRLLPTRHQLSRDHIVEDIRQHLRFRTPPGGHGPDYNLLQKIAYLVVILILFPLMILTGLTMSPGVTATFPELFTLFGGRQSARTIHFIAASLLVLFVLIHVWQVILTGAAEQIRAMITGGSSATEAPE</sequence>
<dbReference type="Pfam" id="PF01292">
    <property type="entry name" value="Ni_hydr_CYTB"/>
    <property type="match status" value="1"/>
</dbReference>
<dbReference type="Gene3D" id="1.20.950.20">
    <property type="entry name" value="Transmembrane di-heme cytochromes, Chain C"/>
    <property type="match status" value="1"/>
</dbReference>
<dbReference type="RefSeq" id="WP_222987947.1">
    <property type="nucleotide sequence ID" value="NZ_JAINVV010000001.1"/>
</dbReference>
<protein>
    <submittedName>
        <fullName evidence="8">Cytochrome b/b6 domain-containing protein</fullName>
    </submittedName>
</protein>
<dbReference type="SUPFAM" id="SSF81342">
    <property type="entry name" value="Transmembrane di-heme cytochromes"/>
    <property type="match status" value="1"/>
</dbReference>
<reference evidence="8 9" key="1">
    <citation type="submission" date="2021-08" db="EMBL/GenBank/DDBJ databases">
        <authorList>
            <person name="Tuo L."/>
        </authorList>
    </citation>
    <scope>NUCLEOTIDE SEQUENCE [LARGE SCALE GENOMIC DNA]</scope>
    <source>
        <strain evidence="8 9">JCM 31229</strain>
    </source>
</reference>
<dbReference type="PANTHER" id="PTHR30485:SF1">
    <property type="entry name" value="CYTOCHROME YDHU-RELATED"/>
    <property type="match status" value="1"/>
</dbReference>
<feature type="transmembrane region" description="Helical" evidence="6">
    <location>
        <begin position="191"/>
        <end position="212"/>
    </location>
</feature>
<evidence type="ECO:0000313" key="9">
    <source>
        <dbReference type="Proteomes" id="UP000706039"/>
    </source>
</evidence>
<feature type="transmembrane region" description="Helical" evidence="6">
    <location>
        <begin position="147"/>
        <end position="171"/>
    </location>
</feature>
<comment type="caution">
    <text evidence="8">The sequence shown here is derived from an EMBL/GenBank/DDBJ whole genome shotgun (WGS) entry which is preliminary data.</text>
</comment>
<keyword evidence="9" id="KW-1185">Reference proteome</keyword>
<keyword evidence="4 6" id="KW-1133">Transmembrane helix</keyword>
<evidence type="ECO:0000259" key="7">
    <source>
        <dbReference type="Pfam" id="PF01292"/>
    </source>
</evidence>
<dbReference type="Proteomes" id="UP000706039">
    <property type="component" value="Unassembled WGS sequence"/>
</dbReference>
<comment type="subcellular location">
    <subcellularLocation>
        <location evidence="1">Cell membrane</location>
        <topology evidence="1">Multi-pass membrane protein</topology>
    </subcellularLocation>
</comment>
<dbReference type="EMBL" id="JAINVV010000001">
    <property type="protein sequence ID" value="MBY8820840.1"/>
    <property type="molecule type" value="Genomic_DNA"/>
</dbReference>
<gene>
    <name evidence="8" type="ORF">K7G82_00965</name>
</gene>